<dbReference type="AlphaFoldDB" id="A0A915DIS9"/>
<reference evidence="2" key="1">
    <citation type="submission" date="2022-11" db="UniProtKB">
        <authorList>
            <consortium name="WormBaseParasite"/>
        </authorList>
    </citation>
    <scope>IDENTIFICATION</scope>
</reference>
<evidence type="ECO:0000313" key="2">
    <source>
        <dbReference type="WBParaSite" id="jg19700"/>
    </source>
</evidence>
<accession>A0A915DIS9</accession>
<name>A0A915DIS9_9BILA</name>
<dbReference type="Proteomes" id="UP000887574">
    <property type="component" value="Unplaced"/>
</dbReference>
<dbReference type="WBParaSite" id="jg19700">
    <property type="protein sequence ID" value="jg19700"/>
    <property type="gene ID" value="jg19700"/>
</dbReference>
<protein>
    <submittedName>
        <fullName evidence="2">Uncharacterized protein</fullName>
    </submittedName>
</protein>
<keyword evidence="1" id="KW-1185">Reference proteome</keyword>
<proteinExistence type="predicted"/>
<sequence>MPGYWKCRVIEVQENTCRYICRSVDSIYYNEHYPPSSYASSLPGNVSKFQDPHSFSSPVNAFKVVTDRGSNMIKAFHEIRPIDVDPKNFDDEEEKRKYSKTNLKLTIKMNKTKLIYGFSNFHSFLQHCSTRDTKFGQV</sequence>
<organism evidence="1 2">
    <name type="scientific">Ditylenchus dipsaci</name>
    <dbReference type="NCBI Taxonomy" id="166011"/>
    <lineage>
        <taxon>Eukaryota</taxon>
        <taxon>Metazoa</taxon>
        <taxon>Ecdysozoa</taxon>
        <taxon>Nematoda</taxon>
        <taxon>Chromadorea</taxon>
        <taxon>Rhabditida</taxon>
        <taxon>Tylenchina</taxon>
        <taxon>Tylenchomorpha</taxon>
        <taxon>Sphaerularioidea</taxon>
        <taxon>Anguinidae</taxon>
        <taxon>Anguininae</taxon>
        <taxon>Ditylenchus</taxon>
    </lineage>
</organism>
<evidence type="ECO:0000313" key="1">
    <source>
        <dbReference type="Proteomes" id="UP000887574"/>
    </source>
</evidence>